<dbReference type="Proteomes" id="UP000321248">
    <property type="component" value="Unassembled WGS sequence"/>
</dbReference>
<accession>A0A5C8KRI3</accession>
<name>A0A5C8KRI3_9GAMM</name>
<sequence length="228" mass="23944">MKTAARWMVVVPVAMLALGGCGKGGGGDEASEVAAGDAPAVVVPGDADPVASGVDVASLPSGDRARMAAGEFSERLRSRLQAAMQREGLGRAVEVCHSDAPAIADEVMQRFDVRLGRVSTHGRNRNPGNAPGGWQSGVLADFQRDIDGGGDVDEQRFVQTADLPDGVALRVMYGIRTQQICETCHGVEPLPEAAQVIARLYPADRATGYRDGDLRGGLWVEVPSRPGQ</sequence>
<feature type="domain" description="Tll0287-like" evidence="1">
    <location>
        <begin position="95"/>
        <end position="223"/>
    </location>
</feature>
<comment type="caution">
    <text evidence="2">The sequence shown here is derived from an EMBL/GenBank/DDBJ whole genome shotgun (WGS) entry which is preliminary data.</text>
</comment>
<organism evidence="2 3">
    <name type="scientific">Alkalisalibacterium limincola</name>
    <dbReference type="NCBI Taxonomy" id="2699169"/>
    <lineage>
        <taxon>Bacteria</taxon>
        <taxon>Pseudomonadati</taxon>
        <taxon>Pseudomonadota</taxon>
        <taxon>Gammaproteobacteria</taxon>
        <taxon>Lysobacterales</taxon>
        <taxon>Lysobacteraceae</taxon>
        <taxon>Alkalisalibacterium</taxon>
    </lineage>
</organism>
<gene>
    <name evidence="2" type="ORF">FU658_07145</name>
</gene>
<evidence type="ECO:0000259" key="1">
    <source>
        <dbReference type="Pfam" id="PF11845"/>
    </source>
</evidence>
<dbReference type="InterPro" id="IPR021796">
    <property type="entry name" value="Tll0287-like_dom"/>
</dbReference>
<reference evidence="2 3" key="1">
    <citation type="submission" date="2019-08" db="EMBL/GenBank/DDBJ databases">
        <authorList>
            <person name="Karlyshev A.V."/>
        </authorList>
    </citation>
    <scope>NUCLEOTIDE SEQUENCE [LARGE SCALE GENOMIC DNA]</scope>
    <source>
        <strain evidence="2 3">Alg18-2.2</strain>
    </source>
</reference>
<dbReference type="RefSeq" id="WP_147891457.1">
    <property type="nucleotide sequence ID" value="NZ_VRTS01000004.1"/>
</dbReference>
<dbReference type="OrthoDB" id="9797588at2"/>
<dbReference type="AlphaFoldDB" id="A0A5C8KRI3"/>
<dbReference type="PROSITE" id="PS51257">
    <property type="entry name" value="PROKAR_LIPOPROTEIN"/>
    <property type="match status" value="1"/>
</dbReference>
<protein>
    <submittedName>
        <fullName evidence="2">DUF3365 domain-containing protein</fullName>
    </submittedName>
</protein>
<evidence type="ECO:0000313" key="2">
    <source>
        <dbReference type="EMBL" id="TXK62535.1"/>
    </source>
</evidence>
<dbReference type="EMBL" id="VRTS01000004">
    <property type="protein sequence ID" value="TXK62535.1"/>
    <property type="molecule type" value="Genomic_DNA"/>
</dbReference>
<keyword evidence="3" id="KW-1185">Reference proteome</keyword>
<evidence type="ECO:0000313" key="3">
    <source>
        <dbReference type="Proteomes" id="UP000321248"/>
    </source>
</evidence>
<proteinExistence type="predicted"/>
<dbReference type="Pfam" id="PF11845">
    <property type="entry name" value="Tll0287-like"/>
    <property type="match status" value="1"/>
</dbReference>